<dbReference type="RefSeq" id="WP_177113731.1">
    <property type="nucleotide sequence ID" value="NZ_JACASD010000083.1"/>
</dbReference>
<evidence type="ECO:0000313" key="2">
    <source>
        <dbReference type="EMBL" id="NWE91718.1"/>
    </source>
</evidence>
<feature type="transmembrane region" description="Helical" evidence="1">
    <location>
        <begin position="413"/>
        <end position="431"/>
    </location>
</feature>
<dbReference type="AlphaFoldDB" id="A0A7Y8G6Q9"/>
<feature type="transmembrane region" description="Helical" evidence="1">
    <location>
        <begin position="438"/>
        <end position="458"/>
    </location>
</feature>
<keyword evidence="1" id="KW-0472">Membrane</keyword>
<feature type="transmembrane region" description="Helical" evidence="1">
    <location>
        <begin position="161"/>
        <end position="182"/>
    </location>
</feature>
<feature type="transmembrane region" description="Helical" evidence="1">
    <location>
        <begin position="130"/>
        <end position="155"/>
    </location>
</feature>
<keyword evidence="1" id="KW-1133">Transmembrane helix</keyword>
<reference evidence="2 3" key="1">
    <citation type="submission" date="2020-04" db="EMBL/GenBank/DDBJ databases">
        <title>Molecular characterization of pseudomonads from Agaricus bisporus reveal novel blotch 2 pathogens in Western Europe.</title>
        <authorList>
            <person name="Taparia T."/>
            <person name="Krijger M."/>
            <person name="Haynes E."/>
            <person name="Elpinstone J.G."/>
            <person name="Noble R."/>
            <person name="Van Der Wolf J."/>
        </authorList>
    </citation>
    <scope>NUCLEOTIDE SEQUENCE [LARGE SCALE GENOMIC DNA]</scope>
    <source>
        <strain evidence="2 3">P8021</strain>
    </source>
</reference>
<proteinExistence type="predicted"/>
<feature type="transmembrane region" description="Helical" evidence="1">
    <location>
        <begin position="776"/>
        <end position="795"/>
    </location>
</feature>
<evidence type="ECO:0000313" key="3">
    <source>
        <dbReference type="Proteomes" id="UP000585226"/>
    </source>
</evidence>
<dbReference type="Proteomes" id="UP000585226">
    <property type="component" value="Unassembled WGS sequence"/>
</dbReference>
<feature type="transmembrane region" description="Helical" evidence="1">
    <location>
        <begin position="18"/>
        <end position="38"/>
    </location>
</feature>
<evidence type="ECO:0000256" key="1">
    <source>
        <dbReference type="SAM" id="Phobius"/>
    </source>
</evidence>
<feature type="transmembrane region" description="Helical" evidence="1">
    <location>
        <begin position="264"/>
        <end position="287"/>
    </location>
</feature>
<feature type="transmembrane region" description="Helical" evidence="1">
    <location>
        <begin position="222"/>
        <end position="252"/>
    </location>
</feature>
<accession>A0A7Y8G6Q9</accession>
<dbReference type="EMBL" id="JACASD010000083">
    <property type="protein sequence ID" value="NWE91718.1"/>
    <property type="molecule type" value="Genomic_DNA"/>
</dbReference>
<feature type="transmembrane region" description="Helical" evidence="1">
    <location>
        <begin position="374"/>
        <end position="391"/>
    </location>
</feature>
<name>A0A7Y8G6Q9_9PSED</name>
<comment type="caution">
    <text evidence="2">The sequence shown here is derived from an EMBL/GenBank/DDBJ whole genome shotgun (WGS) entry which is preliminary data.</text>
</comment>
<feature type="transmembrane region" description="Helical" evidence="1">
    <location>
        <begin position="349"/>
        <end position="367"/>
    </location>
</feature>
<keyword evidence="1" id="KW-0812">Transmembrane</keyword>
<sequence>MSDVLFDKRSRTYPKRPLLEALLVALLLIVAAFPDVLFNGASLRLTDQVTGAVTGGQQKSVYPIPMSTGWWGGYNDNGGATYQSDPMIQFMAHTLRSGESPYWNPYSAAGALGPEALIDQKFSALTIVSALFGGSSLSFNIAMIVALYFAVFFIYRTIREVFGLSSFAAAAGAIFYLLNGYITANLGSNVTQSYLYIPVCLYTALILIDRVTVFTWSMTTLAFALFFSCTFMPTTITGLLAIGLIVVGWLWVSLNAGRYTSSQGCFVLFILATSVFASGLLLAPLYFPFLENLKSLGTLEDYSKRVFWSLSFPNAIASFYTPSHLFESYNAMEPAAVSWKGMGSITGNTVFHSGVVAIALASCSLSVRQKRVRWLIALCAGSSLFVAVRLFDPVWIHSLFSYLPIVGNIGSQYWWPVILLPMIVLVAFGVENLQQRDFYVLPYFMFMAVLIASLIYLFNLFGLQEPALDYKVGALCFTAALVVLTAVILLSVRFIPRTANFSNGLLLVLLVALFVELLGWGKMSRYERSDVFDQMPAAIKYVKDNIGNSRTLNFGQGGLDPELGSAYRIQEVTTMNQGVLPAFTDFFYAAFNLAGNQRLGYHPDLAPRGAFPSFMLIQDKPSENSINWESADLLGVKYVLLPATYIAYKDALIRLGFVEAYASPRTAVMENPHVLPRAFSINATGLSNEGNVQLPLDFKSTLRPASIDTYRNGEVVLSGDVTEQSLVFLSDNWHSNWHALLNGQKAPIIKVDNAFRGVIVPPGHYLIQMEYQPKSLGWALGCSLFMLFLLMLLALRRKRIDEWLYQRFGAVN</sequence>
<organism evidence="2 3">
    <name type="scientific">Pseudomonas reactans</name>
    <dbReference type="NCBI Taxonomy" id="117680"/>
    <lineage>
        <taxon>Bacteria</taxon>
        <taxon>Pseudomonadati</taxon>
        <taxon>Pseudomonadota</taxon>
        <taxon>Gammaproteobacteria</taxon>
        <taxon>Pseudomonadales</taxon>
        <taxon>Pseudomonadaceae</taxon>
        <taxon>Pseudomonas</taxon>
    </lineage>
</organism>
<evidence type="ECO:0008006" key="4">
    <source>
        <dbReference type="Google" id="ProtNLM"/>
    </source>
</evidence>
<feature type="transmembrane region" description="Helical" evidence="1">
    <location>
        <begin position="194"/>
        <end position="216"/>
    </location>
</feature>
<feature type="transmembrane region" description="Helical" evidence="1">
    <location>
        <begin position="470"/>
        <end position="492"/>
    </location>
</feature>
<protein>
    <recommendedName>
        <fullName evidence="4">YfhO family protein</fullName>
    </recommendedName>
</protein>
<gene>
    <name evidence="2" type="ORF">HX893_26685</name>
</gene>
<feature type="transmembrane region" description="Helical" evidence="1">
    <location>
        <begin position="504"/>
        <end position="521"/>
    </location>
</feature>